<comment type="function">
    <text evidence="12">Structural component of the gap junctions.</text>
</comment>
<evidence type="ECO:0000313" key="14">
    <source>
        <dbReference type="Proteomes" id="UP001620626"/>
    </source>
</evidence>
<keyword evidence="5 12" id="KW-0812">Transmembrane</keyword>
<dbReference type="AlphaFoldDB" id="A0ABD2LD10"/>
<dbReference type="PROSITE" id="PS51013">
    <property type="entry name" value="PANNEXIN"/>
    <property type="match status" value="1"/>
</dbReference>
<evidence type="ECO:0000256" key="2">
    <source>
        <dbReference type="ARBA" id="ARBA00004651"/>
    </source>
</evidence>
<keyword evidence="10 12" id="KW-0472">Membrane</keyword>
<dbReference type="InterPro" id="IPR000990">
    <property type="entry name" value="Innexin"/>
</dbReference>
<sequence length="354" mass="41731">MRERFPMREIDREQREIIYYQWMSFLLLGQALLLMAPKFLWDAFNWKSGLNINVLVQKAHKQCKAGTRKDKEEASRQLGVRIHCVLQHNMLAKLDIVDHDGSGRTMPDHVDWKSVRPTHYFVSFFYILFKLFNLGSALVQLCLINYFMVPANYTYWGFDVLADLVAGRDWSRSGLFPRVTFCDFKIRQPAQHLPHNRFTLQCVIMINMFNEKVFIFLWFWLLTITVLTALNLLLWLYRIFSKASAKAFVLKFLRLANVDDQQPELVEHLPNFVHLLSRDGIVVLRLININTGDIQLSADTVAHLWHNYLEGVRAAERARNLKYRMLQQPKEKHCNCAANNHHHHQPDHHVKKEH</sequence>
<dbReference type="PANTHER" id="PTHR11893">
    <property type="entry name" value="INNEXIN"/>
    <property type="match status" value="1"/>
</dbReference>
<keyword evidence="8 12" id="KW-1133">Transmembrane helix</keyword>
<evidence type="ECO:0000256" key="12">
    <source>
        <dbReference type="RuleBase" id="RU010713"/>
    </source>
</evidence>
<gene>
    <name evidence="12" type="primary">inx</name>
    <name evidence="13" type="ORF">niasHT_017196</name>
</gene>
<evidence type="ECO:0000256" key="1">
    <source>
        <dbReference type="ARBA" id="ARBA00004610"/>
    </source>
</evidence>
<evidence type="ECO:0000256" key="6">
    <source>
        <dbReference type="ARBA" id="ARBA00022868"/>
    </source>
</evidence>
<evidence type="ECO:0000256" key="4">
    <source>
        <dbReference type="ARBA" id="ARBA00022475"/>
    </source>
</evidence>
<keyword evidence="9 12" id="KW-0406">Ion transport</keyword>
<keyword evidence="6" id="KW-0303">Gap junction</keyword>
<keyword evidence="14" id="KW-1185">Reference proteome</keyword>
<keyword evidence="3 12" id="KW-0813">Transport</keyword>
<keyword evidence="11 12" id="KW-0407">Ion channel</keyword>
<comment type="subcellular location">
    <subcellularLocation>
        <location evidence="1">Cell junction</location>
        <location evidence="1">Gap junction</location>
    </subcellularLocation>
    <subcellularLocation>
        <location evidence="2 12">Cell membrane</location>
        <topology evidence="2 12">Multi-pass membrane protein</topology>
    </subcellularLocation>
</comment>
<dbReference type="PANTHER" id="PTHR11893:SF36">
    <property type="entry name" value="INNEXIN-5"/>
    <property type="match status" value="1"/>
</dbReference>
<dbReference type="Pfam" id="PF00876">
    <property type="entry name" value="Innexin"/>
    <property type="match status" value="1"/>
</dbReference>
<comment type="similarity">
    <text evidence="12">Belongs to the pannexin family.</text>
</comment>
<evidence type="ECO:0000256" key="3">
    <source>
        <dbReference type="ARBA" id="ARBA00022448"/>
    </source>
</evidence>
<comment type="caution">
    <text evidence="12">Lacks conserved residue(s) required for the propagation of feature annotation.</text>
</comment>
<evidence type="ECO:0000256" key="11">
    <source>
        <dbReference type="ARBA" id="ARBA00023303"/>
    </source>
</evidence>
<feature type="transmembrane region" description="Helical" evidence="12">
    <location>
        <begin position="215"/>
        <end position="237"/>
    </location>
</feature>
<dbReference type="EMBL" id="JBICBT010000456">
    <property type="protein sequence ID" value="KAL3113117.1"/>
    <property type="molecule type" value="Genomic_DNA"/>
</dbReference>
<dbReference type="PRINTS" id="PR01262">
    <property type="entry name" value="INNEXIN"/>
</dbReference>
<dbReference type="GO" id="GO:0005886">
    <property type="term" value="C:plasma membrane"/>
    <property type="evidence" value="ECO:0007669"/>
    <property type="project" value="UniProtKB-SubCell"/>
</dbReference>
<dbReference type="GO" id="GO:0005921">
    <property type="term" value="C:gap junction"/>
    <property type="evidence" value="ECO:0007669"/>
    <property type="project" value="UniProtKB-SubCell"/>
</dbReference>
<dbReference type="GO" id="GO:0034220">
    <property type="term" value="P:monoatomic ion transmembrane transport"/>
    <property type="evidence" value="ECO:0007669"/>
    <property type="project" value="UniProtKB-KW"/>
</dbReference>
<proteinExistence type="inferred from homology"/>
<name>A0ABD2LD10_9BILA</name>
<evidence type="ECO:0000256" key="10">
    <source>
        <dbReference type="ARBA" id="ARBA00023136"/>
    </source>
</evidence>
<keyword evidence="7" id="KW-0965">Cell junction</keyword>
<dbReference type="Proteomes" id="UP001620626">
    <property type="component" value="Unassembled WGS sequence"/>
</dbReference>
<evidence type="ECO:0000313" key="13">
    <source>
        <dbReference type="EMBL" id="KAL3113117.1"/>
    </source>
</evidence>
<reference evidence="13 14" key="1">
    <citation type="submission" date="2024-10" db="EMBL/GenBank/DDBJ databases">
        <authorList>
            <person name="Kim D."/>
        </authorList>
    </citation>
    <scope>NUCLEOTIDE SEQUENCE [LARGE SCALE GENOMIC DNA]</scope>
    <source>
        <strain evidence="13">BH-2024</strain>
    </source>
</reference>
<organism evidence="13 14">
    <name type="scientific">Heterodera trifolii</name>
    <dbReference type="NCBI Taxonomy" id="157864"/>
    <lineage>
        <taxon>Eukaryota</taxon>
        <taxon>Metazoa</taxon>
        <taxon>Ecdysozoa</taxon>
        <taxon>Nematoda</taxon>
        <taxon>Chromadorea</taxon>
        <taxon>Rhabditida</taxon>
        <taxon>Tylenchina</taxon>
        <taxon>Tylenchomorpha</taxon>
        <taxon>Tylenchoidea</taxon>
        <taxon>Heteroderidae</taxon>
        <taxon>Heteroderinae</taxon>
        <taxon>Heterodera</taxon>
    </lineage>
</organism>
<keyword evidence="4" id="KW-1003">Cell membrane</keyword>
<comment type="caution">
    <text evidence="13">The sequence shown here is derived from an EMBL/GenBank/DDBJ whole genome shotgun (WGS) entry which is preliminary data.</text>
</comment>
<accession>A0ABD2LD10</accession>
<evidence type="ECO:0000256" key="5">
    <source>
        <dbReference type="ARBA" id="ARBA00022692"/>
    </source>
</evidence>
<feature type="transmembrane region" description="Helical" evidence="12">
    <location>
        <begin position="20"/>
        <end position="41"/>
    </location>
</feature>
<feature type="transmembrane region" description="Helical" evidence="12">
    <location>
        <begin position="124"/>
        <end position="148"/>
    </location>
</feature>
<evidence type="ECO:0000256" key="9">
    <source>
        <dbReference type="ARBA" id="ARBA00023065"/>
    </source>
</evidence>
<evidence type="ECO:0000256" key="7">
    <source>
        <dbReference type="ARBA" id="ARBA00022949"/>
    </source>
</evidence>
<protein>
    <recommendedName>
        <fullName evidence="12">Innexin</fullName>
    </recommendedName>
</protein>
<evidence type="ECO:0000256" key="8">
    <source>
        <dbReference type="ARBA" id="ARBA00022989"/>
    </source>
</evidence>